<dbReference type="AlphaFoldDB" id="A0A8F5BTL4"/>
<dbReference type="EMBL" id="CP077713">
    <property type="protein sequence ID" value="QXJ34282.1"/>
    <property type="molecule type" value="Genomic_DNA"/>
</dbReference>
<dbReference type="GeneID" id="65559437"/>
<name>A0A8F5BTL4_9CREN</name>
<sequence length="242" mass="25848">MPKICPRCGYVNPDDANYCVKCGYPLSPQPPSPSQPDRLTTAFNIFTKNLSLILPPIIMLIIELVLAGILAAITGGISFISPTAALVTALIFSVILGIIYAIIFSITVHTTTFMAQDSVRGIKPSTSSAFGNAMNSLSKLSSIIIVLVILGLLLGFTRFLGVLWIVLGLAGIPLFIISSATVLNRPMSLTEAINWYSRAFNVDGAASAVILVGSLLSLIPIVNIFTIPYTAILTYIMVRDIS</sequence>
<dbReference type="Pfam" id="PF13240">
    <property type="entry name" value="Zn_Ribbon_1"/>
    <property type="match status" value="1"/>
</dbReference>
<keyword evidence="1" id="KW-0812">Transmembrane</keyword>
<feature type="domain" description="Zinc-ribbon" evidence="2">
    <location>
        <begin position="5"/>
        <end position="26"/>
    </location>
</feature>
<feature type="transmembrane region" description="Helical" evidence="1">
    <location>
        <begin position="86"/>
        <end position="115"/>
    </location>
</feature>
<dbReference type="Proteomes" id="UP000694036">
    <property type="component" value="Chromosome"/>
</dbReference>
<reference evidence="3 6" key="1">
    <citation type="journal article" date="2021" name="Environ. Microbiol.">
        <title>New insights into the diversity and evolution of the archaeal mobilome from three complete genomes of Saccharolobus shibatae.</title>
        <authorList>
            <person name="Medvedeva S."/>
            <person name="Brandt D."/>
            <person name="Cvirkaite-Krupovic V."/>
            <person name="Liu Y."/>
            <person name="Severinov K."/>
            <person name="Ishino S."/>
            <person name="Ishino Y."/>
            <person name="Prangishvili D."/>
            <person name="Kalinowski J."/>
            <person name="Krupovic M."/>
        </authorList>
    </citation>
    <scope>NUCLEOTIDE SEQUENCE</scope>
    <source>
        <strain evidence="3">BEU9</strain>
        <strain evidence="4 6">S38A</strain>
    </source>
</reference>
<feature type="transmembrane region" description="Helical" evidence="1">
    <location>
        <begin position="162"/>
        <end position="183"/>
    </location>
</feature>
<evidence type="ECO:0000313" key="5">
    <source>
        <dbReference type="Proteomes" id="UP000693941"/>
    </source>
</evidence>
<dbReference type="InterPro" id="IPR026870">
    <property type="entry name" value="Zinc_ribbon_dom"/>
</dbReference>
<feature type="transmembrane region" description="Helical" evidence="1">
    <location>
        <begin position="57"/>
        <end position="80"/>
    </location>
</feature>
<evidence type="ECO:0000313" key="6">
    <source>
        <dbReference type="Proteomes" id="UP000694036"/>
    </source>
</evidence>
<gene>
    <name evidence="3" type="ORF">J5U21_00913</name>
    <name evidence="4" type="ORF">J5U22_00828</name>
</gene>
<protein>
    <recommendedName>
        <fullName evidence="2">Zinc-ribbon domain-containing protein</fullName>
    </recommendedName>
</protein>
<organism evidence="3 5">
    <name type="scientific">Saccharolobus shibatae</name>
    <dbReference type="NCBI Taxonomy" id="2286"/>
    <lineage>
        <taxon>Archaea</taxon>
        <taxon>Thermoproteota</taxon>
        <taxon>Thermoprotei</taxon>
        <taxon>Sulfolobales</taxon>
        <taxon>Sulfolobaceae</taxon>
        <taxon>Saccharolobus</taxon>
    </lineage>
</organism>
<dbReference type="RefSeq" id="WP_218259578.1">
    <property type="nucleotide sequence ID" value="NZ_CP077713.1"/>
</dbReference>
<evidence type="ECO:0000259" key="2">
    <source>
        <dbReference type="Pfam" id="PF13240"/>
    </source>
</evidence>
<keyword evidence="6" id="KW-1185">Reference proteome</keyword>
<evidence type="ECO:0000313" key="4">
    <source>
        <dbReference type="EMBL" id="QXJ34282.1"/>
    </source>
</evidence>
<evidence type="ECO:0000256" key="1">
    <source>
        <dbReference type="SAM" id="Phobius"/>
    </source>
</evidence>
<evidence type="ECO:0000313" key="3">
    <source>
        <dbReference type="EMBL" id="QXJ31263.1"/>
    </source>
</evidence>
<feature type="transmembrane region" description="Helical" evidence="1">
    <location>
        <begin position="136"/>
        <end position="156"/>
    </location>
</feature>
<keyword evidence="1" id="KW-0472">Membrane</keyword>
<proteinExistence type="predicted"/>
<dbReference type="EMBL" id="CP077715">
    <property type="protein sequence ID" value="QXJ31263.1"/>
    <property type="molecule type" value="Genomic_DNA"/>
</dbReference>
<keyword evidence="1" id="KW-1133">Transmembrane helix</keyword>
<dbReference type="Proteomes" id="UP000693941">
    <property type="component" value="Chromosome"/>
</dbReference>
<accession>A0A8F5BTL4</accession>